<sequence length="122" mass="14502">MKKFALFLVFGFSFCSITISQEVSCEDLQEFIEDNGYRKSTLSSYTLDSSWLHKVTAYSYDYKIYVVAEIKKNEYSFSTKTYIFCGIPSQNWSNFQYGSYRESDSYGKRFHKYIMDYLCNCY</sequence>
<dbReference type="AlphaFoldDB" id="A0A6M0CNI3"/>
<evidence type="ECO:0000313" key="1">
    <source>
        <dbReference type="EMBL" id="NER17017.1"/>
    </source>
</evidence>
<evidence type="ECO:0000313" key="2">
    <source>
        <dbReference type="Proteomes" id="UP000474296"/>
    </source>
</evidence>
<dbReference type="RefSeq" id="WP_164030982.1">
    <property type="nucleotide sequence ID" value="NZ_JAABOQ010000003.1"/>
</dbReference>
<comment type="caution">
    <text evidence="1">The sequence shown here is derived from an EMBL/GenBank/DDBJ whole genome shotgun (WGS) entry which is preliminary data.</text>
</comment>
<dbReference type="Proteomes" id="UP000474296">
    <property type="component" value="Unassembled WGS sequence"/>
</dbReference>
<organism evidence="1 2">
    <name type="scientific">Spongiivirga citrea</name>
    <dbReference type="NCBI Taxonomy" id="1481457"/>
    <lineage>
        <taxon>Bacteria</taxon>
        <taxon>Pseudomonadati</taxon>
        <taxon>Bacteroidota</taxon>
        <taxon>Flavobacteriia</taxon>
        <taxon>Flavobacteriales</taxon>
        <taxon>Flavobacteriaceae</taxon>
        <taxon>Spongiivirga</taxon>
    </lineage>
</organism>
<keyword evidence="2" id="KW-1185">Reference proteome</keyword>
<name>A0A6M0CNI3_9FLAO</name>
<gene>
    <name evidence="1" type="ORF">GWK10_07330</name>
</gene>
<dbReference type="EMBL" id="JAABOQ010000003">
    <property type="protein sequence ID" value="NER17017.1"/>
    <property type="molecule type" value="Genomic_DNA"/>
</dbReference>
<accession>A0A6M0CNI3</accession>
<protein>
    <submittedName>
        <fullName evidence="1">Uncharacterized protein</fullName>
    </submittedName>
</protein>
<reference evidence="1 2" key="1">
    <citation type="submission" date="2020-01" db="EMBL/GenBank/DDBJ databases">
        <title>Spongiivirga citrea KCTC 32990T.</title>
        <authorList>
            <person name="Wang G."/>
        </authorList>
    </citation>
    <scope>NUCLEOTIDE SEQUENCE [LARGE SCALE GENOMIC DNA]</scope>
    <source>
        <strain evidence="1 2">KCTC 32990</strain>
    </source>
</reference>
<proteinExistence type="predicted"/>